<organism evidence="1 2">
    <name type="scientific">Arctium lappa</name>
    <name type="common">Greater burdock</name>
    <name type="synonym">Lappa major</name>
    <dbReference type="NCBI Taxonomy" id="4217"/>
    <lineage>
        <taxon>Eukaryota</taxon>
        <taxon>Viridiplantae</taxon>
        <taxon>Streptophyta</taxon>
        <taxon>Embryophyta</taxon>
        <taxon>Tracheophyta</taxon>
        <taxon>Spermatophyta</taxon>
        <taxon>Magnoliopsida</taxon>
        <taxon>eudicotyledons</taxon>
        <taxon>Gunneridae</taxon>
        <taxon>Pentapetalae</taxon>
        <taxon>asterids</taxon>
        <taxon>campanulids</taxon>
        <taxon>Asterales</taxon>
        <taxon>Asteraceae</taxon>
        <taxon>Carduoideae</taxon>
        <taxon>Cardueae</taxon>
        <taxon>Arctiinae</taxon>
        <taxon>Arctium</taxon>
    </lineage>
</organism>
<reference evidence="1 2" key="2">
    <citation type="journal article" date="2022" name="Mol. Ecol. Resour.">
        <title>The genomes of chicory, endive, great burdock and yacon provide insights into Asteraceae paleo-polyploidization history and plant inulin production.</title>
        <authorList>
            <person name="Fan W."/>
            <person name="Wang S."/>
            <person name="Wang H."/>
            <person name="Wang A."/>
            <person name="Jiang F."/>
            <person name="Liu H."/>
            <person name="Zhao H."/>
            <person name="Xu D."/>
            <person name="Zhang Y."/>
        </authorList>
    </citation>
    <scope>NUCLEOTIDE SEQUENCE [LARGE SCALE GENOMIC DNA]</scope>
    <source>
        <strain evidence="2">cv. Niubang</strain>
    </source>
</reference>
<gene>
    <name evidence="1" type="ORF">L6452_31559</name>
</gene>
<protein>
    <submittedName>
        <fullName evidence="1">Uncharacterized protein</fullName>
    </submittedName>
</protein>
<name>A0ACB8Z1S6_ARCLA</name>
<dbReference type="Proteomes" id="UP001055879">
    <property type="component" value="Linkage Group LG11"/>
</dbReference>
<reference evidence="2" key="1">
    <citation type="journal article" date="2022" name="Mol. Ecol. Resour.">
        <title>The genomes of chicory, endive, great burdock and yacon provide insights into Asteraceae palaeo-polyploidization history and plant inulin production.</title>
        <authorList>
            <person name="Fan W."/>
            <person name="Wang S."/>
            <person name="Wang H."/>
            <person name="Wang A."/>
            <person name="Jiang F."/>
            <person name="Liu H."/>
            <person name="Zhao H."/>
            <person name="Xu D."/>
            <person name="Zhang Y."/>
        </authorList>
    </citation>
    <scope>NUCLEOTIDE SEQUENCE [LARGE SCALE GENOMIC DNA]</scope>
    <source>
        <strain evidence="2">cv. Niubang</strain>
    </source>
</reference>
<dbReference type="EMBL" id="CM042057">
    <property type="protein sequence ID" value="KAI3691757.1"/>
    <property type="molecule type" value="Genomic_DNA"/>
</dbReference>
<evidence type="ECO:0000313" key="2">
    <source>
        <dbReference type="Proteomes" id="UP001055879"/>
    </source>
</evidence>
<sequence>MVCTCYMVVGEECSRMFWYVVNFYIYGVDIGWLLLWHLSRLRAIPMPCIPQTKSTNPSYLVLQYHTTLNYNQTTTMAATVVHVFGKPITHGTRTQRALAAKNNENADGKLDQVLQILNQSQKLAGAGGGNSTNDSTTYGRVYNATGDTVTYVTAYDWEGNVSGKYPVNIQNGQWAVFTHVGTRRQGSVAAVVYNFGHCCDSMISWNNPWKSSGKKNTTYCEMNNPGYDWDWDAIHEKLVNSGTYSQSSMGNYSTNVTIEAEGNSPTFTAKFY</sequence>
<comment type="caution">
    <text evidence="1">The sequence shown here is derived from an EMBL/GenBank/DDBJ whole genome shotgun (WGS) entry which is preliminary data.</text>
</comment>
<proteinExistence type="predicted"/>
<accession>A0ACB8Z1S6</accession>
<keyword evidence="2" id="KW-1185">Reference proteome</keyword>
<evidence type="ECO:0000313" key="1">
    <source>
        <dbReference type="EMBL" id="KAI3691757.1"/>
    </source>
</evidence>